<dbReference type="InterPro" id="IPR010989">
    <property type="entry name" value="SNARE"/>
</dbReference>
<dbReference type="GO" id="GO:0031201">
    <property type="term" value="C:SNARE complex"/>
    <property type="evidence" value="ECO:0007669"/>
    <property type="project" value="TreeGrafter"/>
</dbReference>
<evidence type="ECO:0000256" key="1">
    <source>
        <dbReference type="ARBA" id="ARBA00006108"/>
    </source>
</evidence>
<comment type="subcellular location">
    <subcellularLocation>
        <location evidence="8">Prevacuolar compartment membrane</location>
        <topology evidence="8">Single-pass type IV membrane protein</topology>
    </subcellularLocation>
</comment>
<evidence type="ECO:0000313" key="11">
    <source>
        <dbReference type="EMBL" id="KAG8465293.1"/>
    </source>
</evidence>
<name>A0A8J6CF57_DIALT</name>
<evidence type="ECO:0000259" key="10">
    <source>
        <dbReference type="Pfam" id="PF05008"/>
    </source>
</evidence>
<dbReference type="FunFam" id="1.20.5.110:FF:000002">
    <property type="entry name" value="Vesicle transport through interaction with t-SNAREsB"/>
    <property type="match status" value="1"/>
</dbReference>
<organism evidence="11 12">
    <name type="scientific">Diacronema lutheri</name>
    <name type="common">Unicellular marine alga</name>
    <name type="synonym">Monochrysis lutheri</name>
    <dbReference type="NCBI Taxonomy" id="2081491"/>
    <lineage>
        <taxon>Eukaryota</taxon>
        <taxon>Haptista</taxon>
        <taxon>Haptophyta</taxon>
        <taxon>Pavlovophyceae</taxon>
        <taxon>Pavlovales</taxon>
        <taxon>Pavlovaceae</taxon>
        <taxon>Diacronema</taxon>
    </lineage>
</organism>
<dbReference type="Gene3D" id="1.20.5.110">
    <property type="match status" value="1"/>
</dbReference>
<dbReference type="InterPro" id="IPR038407">
    <property type="entry name" value="v-SNARE_N_sf"/>
</dbReference>
<dbReference type="OMA" id="MEYEAND"/>
<gene>
    <name evidence="11" type="ORF">KFE25_002600</name>
</gene>
<dbReference type="FunFam" id="1.20.58.400:FF:000001">
    <property type="entry name" value="Vesicle transport through interaction with t-SNAREs homolog 1A"/>
    <property type="match status" value="1"/>
</dbReference>
<evidence type="ECO:0000256" key="2">
    <source>
        <dbReference type="ARBA" id="ARBA00022448"/>
    </source>
</evidence>
<feature type="transmembrane region" description="Helical" evidence="9">
    <location>
        <begin position="201"/>
        <end position="222"/>
    </location>
</feature>
<keyword evidence="12" id="KW-1185">Reference proteome</keyword>
<dbReference type="GO" id="GO:0000149">
    <property type="term" value="F:SNARE binding"/>
    <property type="evidence" value="ECO:0007669"/>
    <property type="project" value="TreeGrafter"/>
</dbReference>
<dbReference type="Proteomes" id="UP000751190">
    <property type="component" value="Unassembled WGS sequence"/>
</dbReference>
<protein>
    <recommendedName>
        <fullName evidence="10">Vesicle transport v-SNARE N-terminal domain-containing protein</fullName>
    </recommendedName>
</protein>
<sequence length="253" mass="27803">MSVMFDNYEREFKNISSTLNAKINLMPNTSGDEKVKAGATIEKELSEADSLVQQMDLEVRSMSGAVRSELQGRVRGYKSSLGEMKSRYNESRTAFGSAVSARDELLAGGKRSVELTAEAQGQRARLLQSTQSLGQSTTRLEQTNRIVHETEEIGSAVLLDLAQQRETLQSTRDKLRGVDTDLVRSRKILSSMARRAVANKFIMVGIILALALFIALIVYIQWFSGGGDRSSKGSQAAGAAKEGGRRLLVQLRR</sequence>
<reference evidence="11" key="1">
    <citation type="submission" date="2021-05" db="EMBL/GenBank/DDBJ databases">
        <title>The genome of the haptophyte Pavlova lutheri (Diacronema luteri, Pavlovales) - a model for lipid biosynthesis in eukaryotic algae.</title>
        <authorList>
            <person name="Hulatt C.J."/>
            <person name="Posewitz M.C."/>
        </authorList>
    </citation>
    <scope>NUCLEOTIDE SEQUENCE</scope>
    <source>
        <strain evidence="11">NIVA-4/92</strain>
    </source>
</reference>
<dbReference type="OrthoDB" id="430637at2759"/>
<dbReference type="EMBL" id="JAGTXO010000010">
    <property type="protein sequence ID" value="KAG8465293.1"/>
    <property type="molecule type" value="Genomic_DNA"/>
</dbReference>
<dbReference type="AlphaFoldDB" id="A0A8J6CF57"/>
<evidence type="ECO:0000256" key="5">
    <source>
        <dbReference type="ARBA" id="ARBA00022989"/>
    </source>
</evidence>
<evidence type="ECO:0000256" key="8">
    <source>
        <dbReference type="ARBA" id="ARBA00060376"/>
    </source>
</evidence>
<proteinExistence type="inferred from homology"/>
<dbReference type="GO" id="GO:0005789">
    <property type="term" value="C:endoplasmic reticulum membrane"/>
    <property type="evidence" value="ECO:0007669"/>
    <property type="project" value="TreeGrafter"/>
</dbReference>
<keyword evidence="4" id="KW-0653">Protein transport</keyword>
<dbReference type="GO" id="GO:0012507">
    <property type="term" value="C:ER to Golgi transport vesicle membrane"/>
    <property type="evidence" value="ECO:0007669"/>
    <property type="project" value="TreeGrafter"/>
</dbReference>
<dbReference type="PANTHER" id="PTHR21230:SF26">
    <property type="entry name" value="VESICLE TRANSPORT THROUGH INTERACTION WITH T-SNARES HOMOLOG 1A"/>
    <property type="match status" value="1"/>
</dbReference>
<evidence type="ECO:0000256" key="6">
    <source>
        <dbReference type="ARBA" id="ARBA00023054"/>
    </source>
</evidence>
<evidence type="ECO:0000256" key="7">
    <source>
        <dbReference type="ARBA" id="ARBA00023136"/>
    </source>
</evidence>
<comment type="caution">
    <text evidence="11">The sequence shown here is derived from an EMBL/GenBank/DDBJ whole genome shotgun (WGS) entry which is preliminary data.</text>
</comment>
<dbReference type="InterPro" id="IPR007705">
    <property type="entry name" value="Vesicle_trsprt_v-SNARE_N"/>
</dbReference>
<accession>A0A8J6CF57</accession>
<keyword evidence="2" id="KW-0813">Transport</keyword>
<dbReference type="Pfam" id="PF05008">
    <property type="entry name" value="V-SNARE"/>
    <property type="match status" value="1"/>
</dbReference>
<dbReference type="GO" id="GO:0005794">
    <property type="term" value="C:Golgi apparatus"/>
    <property type="evidence" value="ECO:0007669"/>
    <property type="project" value="InterPro"/>
</dbReference>
<keyword evidence="3 9" id="KW-0812">Transmembrane</keyword>
<dbReference type="PIRSF" id="PIRSF028865">
    <property type="entry name" value="Membrin-2"/>
    <property type="match status" value="1"/>
</dbReference>
<keyword evidence="5 9" id="KW-1133">Transmembrane helix</keyword>
<evidence type="ECO:0000256" key="9">
    <source>
        <dbReference type="SAM" id="Phobius"/>
    </source>
</evidence>
<dbReference type="PANTHER" id="PTHR21230">
    <property type="entry name" value="VESICLE TRANSPORT V-SNARE PROTEIN VTI1-RELATED"/>
    <property type="match status" value="1"/>
</dbReference>
<dbReference type="Gene3D" id="1.20.58.400">
    <property type="entry name" value="t-snare proteins"/>
    <property type="match status" value="1"/>
</dbReference>
<evidence type="ECO:0000256" key="4">
    <source>
        <dbReference type="ARBA" id="ARBA00022927"/>
    </source>
</evidence>
<dbReference type="Pfam" id="PF12352">
    <property type="entry name" value="V-SNARE_C"/>
    <property type="match status" value="1"/>
</dbReference>
<dbReference type="GO" id="GO:0006886">
    <property type="term" value="P:intracellular protein transport"/>
    <property type="evidence" value="ECO:0007669"/>
    <property type="project" value="InterPro"/>
</dbReference>
<dbReference type="CDD" id="cd15862">
    <property type="entry name" value="SNARE_Vti1"/>
    <property type="match status" value="1"/>
</dbReference>
<dbReference type="InterPro" id="IPR027027">
    <property type="entry name" value="GOSR2/Membrin/Bos1"/>
</dbReference>
<evidence type="ECO:0000256" key="3">
    <source>
        <dbReference type="ARBA" id="ARBA00022692"/>
    </source>
</evidence>
<evidence type="ECO:0000313" key="12">
    <source>
        <dbReference type="Proteomes" id="UP000751190"/>
    </source>
</evidence>
<comment type="similarity">
    <text evidence="1">Belongs to the VTI1 family.</text>
</comment>
<dbReference type="GO" id="GO:0031902">
    <property type="term" value="C:late endosome membrane"/>
    <property type="evidence" value="ECO:0007669"/>
    <property type="project" value="TreeGrafter"/>
</dbReference>
<dbReference type="SUPFAM" id="SSF58038">
    <property type="entry name" value="SNARE fusion complex"/>
    <property type="match status" value="1"/>
</dbReference>
<dbReference type="GO" id="GO:0006906">
    <property type="term" value="P:vesicle fusion"/>
    <property type="evidence" value="ECO:0007669"/>
    <property type="project" value="TreeGrafter"/>
</dbReference>
<keyword evidence="7 9" id="KW-0472">Membrane</keyword>
<keyword evidence="6" id="KW-0175">Coiled coil</keyword>
<feature type="domain" description="Vesicle transport v-SNARE N-terminal" evidence="10">
    <location>
        <begin position="1"/>
        <end position="90"/>
    </location>
</feature>
<dbReference type="GO" id="GO:0005484">
    <property type="term" value="F:SNAP receptor activity"/>
    <property type="evidence" value="ECO:0007669"/>
    <property type="project" value="InterPro"/>
</dbReference>
<dbReference type="SUPFAM" id="SSF47661">
    <property type="entry name" value="t-snare proteins"/>
    <property type="match status" value="1"/>
</dbReference>